<comment type="caution">
    <text evidence="10">The sequence shown here is derived from an EMBL/GenBank/DDBJ whole genome shotgun (WGS) entry which is preliminary data.</text>
</comment>
<feature type="transmembrane region" description="Helical" evidence="7">
    <location>
        <begin position="354"/>
        <end position="386"/>
    </location>
</feature>
<dbReference type="AlphaFoldDB" id="A0A9D2MIU3"/>
<evidence type="ECO:0000256" key="7">
    <source>
        <dbReference type="SAM" id="Phobius"/>
    </source>
</evidence>
<keyword evidence="3 7" id="KW-0812">Transmembrane</keyword>
<dbReference type="InterPro" id="IPR025857">
    <property type="entry name" value="MacB_PCD"/>
</dbReference>
<organism evidence="10 11">
    <name type="scientific">Candidatus Eubacterium faecale</name>
    <dbReference type="NCBI Taxonomy" id="2838568"/>
    <lineage>
        <taxon>Bacteria</taxon>
        <taxon>Bacillati</taxon>
        <taxon>Bacillota</taxon>
        <taxon>Clostridia</taxon>
        <taxon>Eubacteriales</taxon>
        <taxon>Eubacteriaceae</taxon>
        <taxon>Eubacterium</taxon>
    </lineage>
</organism>
<evidence type="ECO:0000259" key="8">
    <source>
        <dbReference type="Pfam" id="PF02687"/>
    </source>
</evidence>
<dbReference type="PANTHER" id="PTHR30572">
    <property type="entry name" value="MEMBRANE COMPONENT OF TRANSPORTER-RELATED"/>
    <property type="match status" value="1"/>
</dbReference>
<protein>
    <submittedName>
        <fullName evidence="10">ABC transporter permease</fullName>
    </submittedName>
</protein>
<proteinExistence type="inferred from homology"/>
<evidence type="ECO:0000256" key="5">
    <source>
        <dbReference type="ARBA" id="ARBA00023136"/>
    </source>
</evidence>
<dbReference type="PROSITE" id="PS00018">
    <property type="entry name" value="EF_HAND_1"/>
    <property type="match status" value="1"/>
</dbReference>
<dbReference type="Pfam" id="PF02687">
    <property type="entry name" value="FtsX"/>
    <property type="match status" value="1"/>
</dbReference>
<dbReference type="PANTHER" id="PTHR30572:SF4">
    <property type="entry name" value="ABC TRANSPORTER PERMEASE YTRF"/>
    <property type="match status" value="1"/>
</dbReference>
<comment type="similarity">
    <text evidence="6">Belongs to the ABC-4 integral membrane protein family.</text>
</comment>
<dbReference type="InterPro" id="IPR003838">
    <property type="entry name" value="ABC3_permease_C"/>
</dbReference>
<keyword evidence="4 7" id="KW-1133">Transmembrane helix</keyword>
<evidence type="ECO:0000259" key="9">
    <source>
        <dbReference type="Pfam" id="PF12704"/>
    </source>
</evidence>
<feature type="domain" description="MacB-like periplasmic core" evidence="9">
    <location>
        <begin position="23"/>
        <end position="282"/>
    </location>
</feature>
<feature type="transmembrane region" description="Helical" evidence="7">
    <location>
        <begin position="21"/>
        <end position="45"/>
    </location>
</feature>
<evidence type="ECO:0000256" key="2">
    <source>
        <dbReference type="ARBA" id="ARBA00022475"/>
    </source>
</evidence>
<dbReference type="GO" id="GO:0022857">
    <property type="term" value="F:transmembrane transporter activity"/>
    <property type="evidence" value="ECO:0007669"/>
    <property type="project" value="TreeGrafter"/>
</dbReference>
<reference evidence="10" key="2">
    <citation type="submission" date="2021-04" db="EMBL/GenBank/DDBJ databases">
        <authorList>
            <person name="Gilroy R."/>
        </authorList>
    </citation>
    <scope>NUCLEOTIDE SEQUENCE</scope>
    <source>
        <strain evidence="10">CHK188-16595</strain>
    </source>
</reference>
<comment type="subcellular location">
    <subcellularLocation>
        <location evidence="1">Cell membrane</location>
        <topology evidence="1">Multi-pass membrane protein</topology>
    </subcellularLocation>
</comment>
<evidence type="ECO:0000256" key="6">
    <source>
        <dbReference type="ARBA" id="ARBA00038076"/>
    </source>
</evidence>
<evidence type="ECO:0000256" key="4">
    <source>
        <dbReference type="ARBA" id="ARBA00022989"/>
    </source>
</evidence>
<feature type="domain" description="ABC3 transporter permease C-terminal" evidence="8">
    <location>
        <begin position="311"/>
        <end position="437"/>
    </location>
</feature>
<feature type="transmembrane region" description="Helical" evidence="7">
    <location>
        <begin position="307"/>
        <end position="333"/>
    </location>
</feature>
<keyword evidence="2" id="KW-1003">Cell membrane</keyword>
<name>A0A9D2MIU3_9FIRM</name>
<evidence type="ECO:0000256" key="3">
    <source>
        <dbReference type="ARBA" id="ARBA00022692"/>
    </source>
</evidence>
<dbReference type="InterPro" id="IPR018247">
    <property type="entry name" value="EF_Hand_1_Ca_BS"/>
</dbReference>
<sequence length="445" mass="46816">MKRSDIFAMALRNLKGRRSRTKLTVMGVVIGTCAIVIMISIGVGINNTVTQQYQNSASATRISVYKNAAAADDPNVKQPPLDDRAVEYIESIEHVKTVMPVVNMTEYAKITRGRYSYTGGSITAVDFDQFADLGITASGSEIIPSADTYTVYFGDRAVVNFTDSNGNSVKYDSDADGKITDCEIKPLSDSFSISPSGGDSADGQSSSSVQPQRIRVAGVIDSPGSSGMDTSNTIFMDMKAAQKLLREYNALNAKPNTPPEYSEIYVYADDVKYVTAVQQAIGASGLATYSNEDDINSTKRTMAAVQLVLGAIGAVSMLVAAFGISNTMIMAVYERTKEIGVMKVIGCDIADIKAVFLCEAGMIGLIGGVIGVVISIIVSFIANLAADAVIGSLAGDASAGITVSSVPVWLVLLGIGFSVIIGIVSGISPANRAVKVSALKAIHNE</sequence>
<reference evidence="10" key="1">
    <citation type="journal article" date="2021" name="PeerJ">
        <title>Extensive microbial diversity within the chicken gut microbiome revealed by metagenomics and culture.</title>
        <authorList>
            <person name="Gilroy R."/>
            <person name="Ravi A."/>
            <person name="Getino M."/>
            <person name="Pursley I."/>
            <person name="Horton D.L."/>
            <person name="Alikhan N.F."/>
            <person name="Baker D."/>
            <person name="Gharbi K."/>
            <person name="Hall N."/>
            <person name="Watson M."/>
            <person name="Adriaenssens E.M."/>
            <person name="Foster-Nyarko E."/>
            <person name="Jarju S."/>
            <person name="Secka A."/>
            <person name="Antonio M."/>
            <person name="Oren A."/>
            <person name="Chaudhuri R.R."/>
            <person name="La Ragione R."/>
            <person name="Hildebrand F."/>
            <person name="Pallen M.J."/>
        </authorList>
    </citation>
    <scope>NUCLEOTIDE SEQUENCE</scope>
    <source>
        <strain evidence="10">CHK188-16595</strain>
    </source>
</reference>
<dbReference type="EMBL" id="DWXN01000010">
    <property type="protein sequence ID" value="HJB74900.1"/>
    <property type="molecule type" value="Genomic_DNA"/>
</dbReference>
<feature type="transmembrane region" description="Helical" evidence="7">
    <location>
        <begin position="406"/>
        <end position="427"/>
    </location>
</feature>
<dbReference type="InterPro" id="IPR050250">
    <property type="entry name" value="Macrolide_Exporter_MacB"/>
</dbReference>
<keyword evidence="5 7" id="KW-0472">Membrane</keyword>
<dbReference type="Pfam" id="PF12704">
    <property type="entry name" value="MacB_PCD"/>
    <property type="match status" value="1"/>
</dbReference>
<evidence type="ECO:0000256" key="1">
    <source>
        <dbReference type="ARBA" id="ARBA00004651"/>
    </source>
</evidence>
<accession>A0A9D2MIU3</accession>
<dbReference type="GO" id="GO:0005886">
    <property type="term" value="C:plasma membrane"/>
    <property type="evidence" value="ECO:0007669"/>
    <property type="project" value="UniProtKB-SubCell"/>
</dbReference>
<evidence type="ECO:0000313" key="10">
    <source>
        <dbReference type="EMBL" id="HJB74900.1"/>
    </source>
</evidence>
<gene>
    <name evidence="10" type="ORF">IAA37_04405</name>
</gene>
<dbReference type="Proteomes" id="UP000823877">
    <property type="component" value="Unassembled WGS sequence"/>
</dbReference>
<evidence type="ECO:0000313" key="11">
    <source>
        <dbReference type="Proteomes" id="UP000823877"/>
    </source>
</evidence>